<proteinExistence type="predicted"/>
<evidence type="ECO:0000256" key="1">
    <source>
        <dbReference type="SAM" id="MobiDB-lite"/>
    </source>
</evidence>
<accession>K0RC81</accession>
<comment type="caution">
    <text evidence="2">The sequence shown here is derived from an EMBL/GenBank/DDBJ whole genome shotgun (WGS) entry which is preliminary data.</text>
</comment>
<protein>
    <submittedName>
        <fullName evidence="2">Uncharacterized protein</fullName>
    </submittedName>
</protein>
<name>K0RC81_THAOC</name>
<dbReference type="EMBL" id="AGNL01044357">
    <property type="protein sequence ID" value="EJK49889.1"/>
    <property type="molecule type" value="Genomic_DNA"/>
</dbReference>
<organism evidence="2 3">
    <name type="scientific">Thalassiosira oceanica</name>
    <name type="common">Marine diatom</name>
    <dbReference type="NCBI Taxonomy" id="159749"/>
    <lineage>
        <taxon>Eukaryota</taxon>
        <taxon>Sar</taxon>
        <taxon>Stramenopiles</taxon>
        <taxon>Ochrophyta</taxon>
        <taxon>Bacillariophyta</taxon>
        <taxon>Coscinodiscophyceae</taxon>
        <taxon>Thalassiosirophycidae</taxon>
        <taxon>Thalassiosirales</taxon>
        <taxon>Thalassiosiraceae</taxon>
        <taxon>Thalassiosira</taxon>
    </lineage>
</organism>
<dbReference type="Proteomes" id="UP000266841">
    <property type="component" value="Unassembled WGS sequence"/>
</dbReference>
<dbReference type="AlphaFoldDB" id="K0RC81"/>
<evidence type="ECO:0000313" key="3">
    <source>
        <dbReference type="Proteomes" id="UP000266841"/>
    </source>
</evidence>
<keyword evidence="3" id="KW-1185">Reference proteome</keyword>
<gene>
    <name evidence="2" type="ORF">THAOC_31186</name>
</gene>
<feature type="region of interest" description="Disordered" evidence="1">
    <location>
        <begin position="367"/>
        <end position="390"/>
    </location>
</feature>
<sequence length="390" mass="43448">MDDEVICETTISVDQVELSFTDKDICHLDDKIPVIQLEPEDSSLSAKQKRCRLRCRESGSLDHGYPSNGATKAALTKSAPVIPSFEGESSTKDDPFDAGYWTGYWLGTFHLECVMSRSRGFWFGKTQGYSSASPCEDASKDQVYAGRGVVDPSRGEFSDCKKWRAWGSAPAQKELIINKQSNNQALHAQAGGSLQKGEASGRQRSIDSVWETARGVFTGAVEALVLLLLGHFERDKRGGPRPGGASTHPDVYRLSHLRRRLTLTAADVGHSRAGDLNSEPHMAGQRVERDLPVHVPFLFNATNKIRPGQARSIVFDFFNELQFPSSIPRERSNMDRQPNSFNNSRYLRQWRIRMSATSPVGFARMRQSRRQETLAGPVRSWRPKGKDCGA</sequence>
<reference evidence="2 3" key="1">
    <citation type="journal article" date="2012" name="Genome Biol.">
        <title>Genome and low-iron response of an oceanic diatom adapted to chronic iron limitation.</title>
        <authorList>
            <person name="Lommer M."/>
            <person name="Specht M."/>
            <person name="Roy A.S."/>
            <person name="Kraemer L."/>
            <person name="Andreson R."/>
            <person name="Gutowska M.A."/>
            <person name="Wolf J."/>
            <person name="Bergner S.V."/>
            <person name="Schilhabel M.B."/>
            <person name="Klostermeier U.C."/>
            <person name="Beiko R.G."/>
            <person name="Rosenstiel P."/>
            <person name="Hippler M."/>
            <person name="Laroche J."/>
        </authorList>
    </citation>
    <scope>NUCLEOTIDE SEQUENCE [LARGE SCALE GENOMIC DNA]</scope>
    <source>
        <strain evidence="2 3">CCMP1005</strain>
    </source>
</reference>
<evidence type="ECO:0000313" key="2">
    <source>
        <dbReference type="EMBL" id="EJK49889.1"/>
    </source>
</evidence>